<dbReference type="Proteomes" id="UP001159363">
    <property type="component" value="Chromosome 9"/>
</dbReference>
<proteinExistence type="predicted"/>
<protein>
    <submittedName>
        <fullName evidence="2">Uncharacterized protein</fullName>
    </submittedName>
</protein>
<dbReference type="EMBL" id="JARBHB010000010">
    <property type="protein sequence ID" value="KAJ8874229.1"/>
    <property type="molecule type" value="Genomic_DNA"/>
</dbReference>
<evidence type="ECO:0000313" key="2">
    <source>
        <dbReference type="EMBL" id="KAJ8874229.1"/>
    </source>
</evidence>
<sequence length="926" mass="103124">MEMEPTMGCNDGGKGVLREEKTNRLRATFAKHPTRKCAEEEREGDVTRTRRLSRVTQPRITGVVCDWKAVLSRMKSPSALPHQTCLRSYVQGSNAMWHTRLAFSIGRMFNFRPTATGRRLKMIENRKPSIRRGLGNTNHSVENQTPDGQARIQNTVLPYASPAFYHRVDRGENEAAPECKGGVTTGDLRESQPTSGIVRHDSHLRISGSKHGRGLKPDSPWWEASSLTAQFASLADRIRKYLLAVFAHAPGRSTRKSARELASTNAITREERNGEHSQIPPRDSASRLPTSNSQSNPLEHAWKESHFPGRGERDIPEKIRRPAASSGTIPTCENPGVTPSGIEPTVRLRARRTGIPSILALVEYFLNEDTPPPPLMAMVKRRLSGRKAPLGEIAYGTHAPWRSKRWWRMRKGAIYRQSEKPPLPLTHNASASASTMGHTQRYYRVTGGVKEMGAASLLRSGRVGQARLAWRLPCVVTDKRGLAGLLAADATSKYAGSMRAPLVSSKGNLFNSNSFTLIDSRNICEERHKSLHSLRLARTVAANICDGLQPTNDPGYVMVLEKEQITHRSRGRRRSLRGLARRQEVGGGRRGIWPSNPDSTAQRARRHLINTGYENELPRQRRSFAEDGKVPKLPHLPSAVLLRRASGASSRVAWRWFCVGRRRGSEKGGGGLVLKLCRTADWQHGVRTPPRRHATPYAASNPSGPHSTPEQPFQVAEVTEVLIIGTSILTSLCGCQARRVFGHTYKLNSMDSSTGKERCVEQPPYASLLQTEDSRYGAISPVSCLSHSMEQVAERKRSLQESCGVSRLHNKLFGNACRAKLHISLARERHYGWKLLGHIKGLHVTPSQKNVNHKKCSCNANFLFACRPLPNDAACWRVNVLGTGSRRSISCWEGHNKGSLYREQPIQESKNVLVHPDLHRVNGRRV</sequence>
<feature type="region of interest" description="Disordered" evidence="1">
    <location>
        <begin position="686"/>
        <end position="711"/>
    </location>
</feature>
<feature type="region of interest" description="Disordered" evidence="1">
    <location>
        <begin position="252"/>
        <end position="316"/>
    </location>
</feature>
<reference evidence="2 3" key="1">
    <citation type="submission" date="2023-02" db="EMBL/GenBank/DDBJ databases">
        <title>LHISI_Scaffold_Assembly.</title>
        <authorList>
            <person name="Stuart O.P."/>
            <person name="Cleave R."/>
            <person name="Magrath M.J.L."/>
            <person name="Mikheyev A.S."/>
        </authorList>
    </citation>
    <scope>NUCLEOTIDE SEQUENCE [LARGE SCALE GENOMIC DNA]</scope>
    <source>
        <strain evidence="2">Daus_M_001</strain>
        <tissue evidence="2">Leg muscle</tissue>
    </source>
</reference>
<feature type="compositionally biased region" description="Polar residues" evidence="1">
    <location>
        <begin position="698"/>
        <end position="711"/>
    </location>
</feature>
<feature type="region of interest" description="Disordered" evidence="1">
    <location>
        <begin position="173"/>
        <end position="195"/>
    </location>
</feature>
<evidence type="ECO:0000256" key="1">
    <source>
        <dbReference type="SAM" id="MobiDB-lite"/>
    </source>
</evidence>
<gene>
    <name evidence="2" type="ORF">PR048_025071</name>
</gene>
<name>A0ABQ9GQF9_9NEOP</name>
<accession>A0ABQ9GQF9</accession>
<feature type="compositionally biased region" description="Basic and acidic residues" evidence="1">
    <location>
        <begin position="300"/>
        <end position="316"/>
    </location>
</feature>
<evidence type="ECO:0000313" key="3">
    <source>
        <dbReference type="Proteomes" id="UP001159363"/>
    </source>
</evidence>
<keyword evidence="3" id="KW-1185">Reference proteome</keyword>
<organism evidence="2 3">
    <name type="scientific">Dryococelus australis</name>
    <dbReference type="NCBI Taxonomy" id="614101"/>
    <lineage>
        <taxon>Eukaryota</taxon>
        <taxon>Metazoa</taxon>
        <taxon>Ecdysozoa</taxon>
        <taxon>Arthropoda</taxon>
        <taxon>Hexapoda</taxon>
        <taxon>Insecta</taxon>
        <taxon>Pterygota</taxon>
        <taxon>Neoptera</taxon>
        <taxon>Polyneoptera</taxon>
        <taxon>Phasmatodea</taxon>
        <taxon>Verophasmatodea</taxon>
        <taxon>Anareolatae</taxon>
        <taxon>Phasmatidae</taxon>
        <taxon>Eurycanthinae</taxon>
        <taxon>Dryococelus</taxon>
    </lineage>
</organism>
<feature type="compositionally biased region" description="Polar residues" evidence="1">
    <location>
        <begin position="287"/>
        <end position="297"/>
    </location>
</feature>
<comment type="caution">
    <text evidence="2">The sequence shown here is derived from an EMBL/GenBank/DDBJ whole genome shotgun (WGS) entry which is preliminary data.</text>
</comment>